<evidence type="ECO:0000259" key="3">
    <source>
        <dbReference type="PROSITE" id="PS51782"/>
    </source>
</evidence>
<proteinExistence type="predicted"/>
<feature type="compositionally biased region" description="Low complexity" evidence="1">
    <location>
        <begin position="471"/>
        <end position="487"/>
    </location>
</feature>
<evidence type="ECO:0000313" key="4">
    <source>
        <dbReference type="EMBL" id="OQV23369.1"/>
    </source>
</evidence>
<reference evidence="5" key="1">
    <citation type="submission" date="2017-01" db="EMBL/GenBank/DDBJ databases">
        <title>Comparative genomics of anhydrobiosis in the tardigrade Hypsibius dujardini.</title>
        <authorList>
            <person name="Yoshida Y."/>
            <person name="Koutsovoulos G."/>
            <person name="Laetsch D."/>
            <person name="Stevens L."/>
            <person name="Kumar S."/>
            <person name="Horikawa D."/>
            <person name="Ishino K."/>
            <person name="Komine S."/>
            <person name="Tomita M."/>
            <person name="Blaxter M."/>
            <person name="Arakawa K."/>
        </authorList>
    </citation>
    <scope>NUCLEOTIDE SEQUENCE [LARGE SCALE GENOMIC DNA]</scope>
    <source>
        <strain evidence="5">Z151</strain>
    </source>
</reference>
<gene>
    <name evidence="4" type="ORF">BV898_02815</name>
</gene>
<feature type="domain" description="LysM" evidence="3">
    <location>
        <begin position="35"/>
        <end position="80"/>
    </location>
</feature>
<dbReference type="InterPro" id="IPR036779">
    <property type="entry name" value="LysM_dom_sf"/>
</dbReference>
<comment type="caution">
    <text evidence="4">The sequence shown here is derived from an EMBL/GenBank/DDBJ whole genome shotgun (WGS) entry which is preliminary data.</text>
</comment>
<feature type="chain" id="PRO_5012235598" description="LysM domain-containing protein" evidence="2">
    <location>
        <begin position="25"/>
        <end position="726"/>
    </location>
</feature>
<keyword evidence="2" id="KW-0732">Signal</keyword>
<keyword evidence="5" id="KW-1185">Reference proteome</keyword>
<sequence>MISRVPIFDLVLTVLVTINSYVYGEDEPCNKDSPFRYQVLKGDCLFQLAAGTGTSVNQWLASNPRITDENFIQVGWILCAPVGAEVVETDTRCSGRRTASQDDNLIVQIPPQPAVTSNNVADGQFKFGNNNQQQKPTTVTVRPVTRRTAPRTTTVLVTTEAPDTGDTDTDDSHAKTRFTFFGGGTDQGVPITHNQPVVGPLAPVVQAPDGGSASGKVKPNPGPVFPLENPGLQTSRRNTSEATPSSSSDGPPPASQVIQLPASATAEDAPPATRPPFNQPRVQQKPLMKSQPDATGTATGSTPATTGTLDPNIVQCQFFDSGFLNCLRGCTVDEFQWDIDTATGTKIMMRQCIENKPPAVHAWLSDDGILAQWMKPKLIRAGQAERIIAACVFSRDRSFSCQSTVKCDTRLQSVSGGCTVGSRWKGKTTEGDPLKQGTVLKGSISAMSEDGQQDAIQKRQVIQVRKRRAATGKGAAKPKSSSASSASCGKTTKVCLLMRDALLQEPVQTTCYTQNSDGTLQRIVQPTIQTNPPFSDIASKMAGAALQRSECRFFGADDRFACKGYTGDFCSKQGQQDKDSDPVMYNECFLTDAWSSATAASCPDEVSPYIRTCILQKGWASDVLTAATCYEKQGGPNSSNSALARLPEFPLTSLQSIVDVTNARKVIRAECDFIGSSYYCTGYTASYCDSQWENKIQSNYWDCHASVWWNGTFTLDSAGAITITTS</sequence>
<dbReference type="PROSITE" id="PS51782">
    <property type="entry name" value="LYSM"/>
    <property type="match status" value="1"/>
</dbReference>
<dbReference type="InterPro" id="IPR018392">
    <property type="entry name" value="LysM"/>
</dbReference>
<feature type="region of interest" description="Disordered" evidence="1">
    <location>
        <begin position="160"/>
        <end position="307"/>
    </location>
</feature>
<feature type="compositionally biased region" description="Polar residues" evidence="1">
    <location>
        <begin position="231"/>
        <end position="243"/>
    </location>
</feature>
<evidence type="ECO:0000256" key="1">
    <source>
        <dbReference type="SAM" id="MobiDB-lite"/>
    </source>
</evidence>
<name>A0A1W0X749_HYPEX</name>
<dbReference type="OrthoDB" id="10614398at2759"/>
<protein>
    <recommendedName>
        <fullName evidence="3">LysM domain-containing protein</fullName>
    </recommendedName>
</protein>
<dbReference type="Gene3D" id="3.10.350.10">
    <property type="entry name" value="LysM domain"/>
    <property type="match status" value="1"/>
</dbReference>
<feature type="region of interest" description="Disordered" evidence="1">
    <location>
        <begin position="467"/>
        <end position="487"/>
    </location>
</feature>
<evidence type="ECO:0000256" key="2">
    <source>
        <dbReference type="SAM" id="SignalP"/>
    </source>
</evidence>
<dbReference type="EMBL" id="MTYJ01000012">
    <property type="protein sequence ID" value="OQV23369.1"/>
    <property type="molecule type" value="Genomic_DNA"/>
</dbReference>
<accession>A0A1W0X749</accession>
<organism evidence="4 5">
    <name type="scientific">Hypsibius exemplaris</name>
    <name type="common">Freshwater tardigrade</name>
    <dbReference type="NCBI Taxonomy" id="2072580"/>
    <lineage>
        <taxon>Eukaryota</taxon>
        <taxon>Metazoa</taxon>
        <taxon>Ecdysozoa</taxon>
        <taxon>Tardigrada</taxon>
        <taxon>Eutardigrada</taxon>
        <taxon>Parachela</taxon>
        <taxon>Hypsibioidea</taxon>
        <taxon>Hypsibiidae</taxon>
        <taxon>Hypsibius</taxon>
    </lineage>
</organism>
<dbReference type="Pfam" id="PF01476">
    <property type="entry name" value="LysM"/>
    <property type="match status" value="1"/>
</dbReference>
<dbReference type="Proteomes" id="UP000192578">
    <property type="component" value="Unassembled WGS sequence"/>
</dbReference>
<evidence type="ECO:0000313" key="5">
    <source>
        <dbReference type="Proteomes" id="UP000192578"/>
    </source>
</evidence>
<dbReference type="CDD" id="cd00118">
    <property type="entry name" value="LysM"/>
    <property type="match status" value="1"/>
</dbReference>
<feature type="compositionally biased region" description="Low complexity" evidence="1">
    <location>
        <begin position="294"/>
        <end position="307"/>
    </location>
</feature>
<dbReference type="AlphaFoldDB" id="A0A1W0X749"/>
<feature type="signal peptide" evidence="2">
    <location>
        <begin position="1"/>
        <end position="24"/>
    </location>
</feature>